<dbReference type="Pfam" id="PF06127">
    <property type="entry name" value="Mpo1-like"/>
    <property type="match status" value="1"/>
</dbReference>
<keyword evidence="1" id="KW-0472">Membrane</keyword>
<organism evidence="2 3">
    <name type="scientific">Stagnimonas aquatica</name>
    <dbReference type="NCBI Taxonomy" id="2689987"/>
    <lineage>
        <taxon>Bacteria</taxon>
        <taxon>Pseudomonadati</taxon>
        <taxon>Pseudomonadota</taxon>
        <taxon>Gammaproteobacteria</taxon>
        <taxon>Nevskiales</taxon>
        <taxon>Nevskiaceae</taxon>
        <taxon>Stagnimonas</taxon>
    </lineage>
</organism>
<evidence type="ECO:0000313" key="3">
    <source>
        <dbReference type="Proteomes" id="UP000282106"/>
    </source>
</evidence>
<dbReference type="PANTHER" id="PTHR28026">
    <property type="entry name" value="DUF962 DOMAIN PROTEIN (AFU_ORTHOLOGUE AFUA_8G05310)"/>
    <property type="match status" value="1"/>
</dbReference>
<feature type="transmembrane region" description="Helical" evidence="1">
    <location>
        <begin position="54"/>
        <end position="73"/>
    </location>
</feature>
<evidence type="ECO:0000313" key="2">
    <source>
        <dbReference type="EMBL" id="ROH86776.1"/>
    </source>
</evidence>
<protein>
    <submittedName>
        <fullName evidence="2">DUF962 domain-containing protein</fullName>
    </submittedName>
</protein>
<name>A0A3N0V1T7_9GAMM</name>
<feature type="transmembrane region" description="Helical" evidence="1">
    <location>
        <begin position="85"/>
        <end position="118"/>
    </location>
</feature>
<keyword evidence="3" id="KW-1185">Reference proteome</keyword>
<feature type="transmembrane region" description="Helical" evidence="1">
    <location>
        <begin position="130"/>
        <end position="146"/>
    </location>
</feature>
<sequence>MRSLQSYLDEYRAHHRNPVNEWIHYLCVPLITFTSLAMLWLVPLGRWLGLPETIAPYVNASTVLALPIFVFYLRLSLKGAVLMALWFAATVAGILAMQAAGWSVLGISATAWLLAWVAQLYGHKLEGHKPSFFGDLLFLLIGPLFVNDRLVLRLAR</sequence>
<gene>
    <name evidence="2" type="ORF">ED208_15195</name>
</gene>
<accession>A0A3N0V1T7</accession>
<feature type="transmembrane region" description="Helical" evidence="1">
    <location>
        <begin position="22"/>
        <end position="42"/>
    </location>
</feature>
<dbReference type="Proteomes" id="UP000282106">
    <property type="component" value="Unassembled WGS sequence"/>
</dbReference>
<proteinExistence type="predicted"/>
<dbReference type="GO" id="GO:0046521">
    <property type="term" value="P:sphingoid catabolic process"/>
    <property type="evidence" value="ECO:0007669"/>
    <property type="project" value="TreeGrafter"/>
</dbReference>
<dbReference type="GO" id="GO:0016020">
    <property type="term" value="C:membrane"/>
    <property type="evidence" value="ECO:0007669"/>
    <property type="project" value="GOC"/>
</dbReference>
<evidence type="ECO:0000256" key="1">
    <source>
        <dbReference type="SAM" id="Phobius"/>
    </source>
</evidence>
<comment type="caution">
    <text evidence="2">The sequence shown here is derived from an EMBL/GenBank/DDBJ whole genome shotgun (WGS) entry which is preliminary data.</text>
</comment>
<dbReference type="InterPro" id="IPR009305">
    <property type="entry name" value="Mpo1-like"/>
</dbReference>
<dbReference type="RefSeq" id="WP_123212765.1">
    <property type="nucleotide sequence ID" value="NZ_RJVO01000008.1"/>
</dbReference>
<reference evidence="2 3" key="1">
    <citation type="submission" date="2018-10" db="EMBL/GenBank/DDBJ databases">
        <authorList>
            <person name="Chen W.-M."/>
        </authorList>
    </citation>
    <scope>NUCLEOTIDE SEQUENCE [LARGE SCALE GENOMIC DNA]</scope>
    <source>
        <strain evidence="2 3">THS-13</strain>
    </source>
</reference>
<dbReference type="EMBL" id="RJVO01000008">
    <property type="protein sequence ID" value="ROH86776.1"/>
    <property type="molecule type" value="Genomic_DNA"/>
</dbReference>
<keyword evidence="1" id="KW-0812">Transmembrane</keyword>
<keyword evidence="1" id="KW-1133">Transmembrane helix</keyword>
<dbReference type="InParanoid" id="A0A3N0V1T7"/>
<dbReference type="PANTHER" id="PTHR28026:SF9">
    <property type="entry name" value="2-HYDROXY-PALMITIC ACID DIOXYGENASE MPO1"/>
    <property type="match status" value="1"/>
</dbReference>
<dbReference type="AlphaFoldDB" id="A0A3N0V1T7"/>